<dbReference type="EMBL" id="RCHS01000448">
    <property type="protein sequence ID" value="RMX58804.1"/>
    <property type="molecule type" value="Genomic_DNA"/>
</dbReference>
<gene>
    <name evidence="2" type="ORF">pdam_00012897</name>
</gene>
<accession>A0A3M6UZ43</accession>
<dbReference type="AlphaFoldDB" id="A0A3M6UZ43"/>
<evidence type="ECO:0000313" key="3">
    <source>
        <dbReference type="Proteomes" id="UP000275408"/>
    </source>
</evidence>
<protein>
    <submittedName>
        <fullName evidence="2">Uncharacterized protein</fullName>
    </submittedName>
</protein>
<proteinExistence type="predicted"/>
<keyword evidence="1" id="KW-0472">Membrane</keyword>
<dbReference type="Proteomes" id="UP000275408">
    <property type="component" value="Unassembled WGS sequence"/>
</dbReference>
<sequence>MDTDVRRGRVKLAFMFTSRIGRKKSTVIGVVVSFFASLIAVFFQRDLKNTGFMVVNIIMAQGVAKFFYQHAVQFNLCLLERALSDRCQTVSRKVARVLRALLNFLSHSPYTLGMLEWELHLPQLVLDPCRLLMLFG</sequence>
<feature type="transmembrane region" description="Helical" evidence="1">
    <location>
        <begin position="25"/>
        <end position="44"/>
    </location>
</feature>
<feature type="non-terminal residue" evidence="2">
    <location>
        <position position="136"/>
    </location>
</feature>
<keyword evidence="3" id="KW-1185">Reference proteome</keyword>
<evidence type="ECO:0000256" key="1">
    <source>
        <dbReference type="SAM" id="Phobius"/>
    </source>
</evidence>
<keyword evidence="1" id="KW-0812">Transmembrane</keyword>
<name>A0A3M6UZ43_POCDA</name>
<comment type="caution">
    <text evidence="2">The sequence shown here is derived from an EMBL/GenBank/DDBJ whole genome shotgun (WGS) entry which is preliminary data.</text>
</comment>
<keyword evidence="1" id="KW-1133">Transmembrane helix</keyword>
<evidence type="ECO:0000313" key="2">
    <source>
        <dbReference type="EMBL" id="RMX58804.1"/>
    </source>
</evidence>
<reference evidence="2 3" key="1">
    <citation type="journal article" date="2018" name="Sci. Rep.">
        <title>Comparative analysis of the Pocillopora damicornis genome highlights role of immune system in coral evolution.</title>
        <authorList>
            <person name="Cunning R."/>
            <person name="Bay R.A."/>
            <person name="Gillette P."/>
            <person name="Baker A.C."/>
            <person name="Traylor-Knowles N."/>
        </authorList>
    </citation>
    <scope>NUCLEOTIDE SEQUENCE [LARGE SCALE GENOMIC DNA]</scope>
    <source>
        <strain evidence="2">RSMAS</strain>
        <tissue evidence="2">Whole animal</tissue>
    </source>
</reference>
<organism evidence="2 3">
    <name type="scientific">Pocillopora damicornis</name>
    <name type="common">Cauliflower coral</name>
    <name type="synonym">Millepora damicornis</name>
    <dbReference type="NCBI Taxonomy" id="46731"/>
    <lineage>
        <taxon>Eukaryota</taxon>
        <taxon>Metazoa</taxon>
        <taxon>Cnidaria</taxon>
        <taxon>Anthozoa</taxon>
        <taxon>Hexacorallia</taxon>
        <taxon>Scleractinia</taxon>
        <taxon>Astrocoeniina</taxon>
        <taxon>Pocilloporidae</taxon>
        <taxon>Pocillopora</taxon>
    </lineage>
</organism>